<protein>
    <submittedName>
        <fullName evidence="1">HAD family hydrolase</fullName>
    </submittedName>
</protein>
<dbReference type="GO" id="GO:0016787">
    <property type="term" value="F:hydrolase activity"/>
    <property type="evidence" value="ECO:0007669"/>
    <property type="project" value="UniProtKB-KW"/>
</dbReference>
<dbReference type="Gene3D" id="3.40.50.1000">
    <property type="entry name" value="HAD superfamily/HAD-like"/>
    <property type="match status" value="1"/>
</dbReference>
<accession>A0A4R5CHI0</accession>
<dbReference type="OrthoDB" id="3362560at2"/>
<evidence type="ECO:0000313" key="2">
    <source>
        <dbReference type="Proteomes" id="UP000294513"/>
    </source>
</evidence>
<proteinExistence type="predicted"/>
<dbReference type="Proteomes" id="UP000294513">
    <property type="component" value="Unassembled WGS sequence"/>
</dbReference>
<evidence type="ECO:0000313" key="1">
    <source>
        <dbReference type="EMBL" id="TDD96784.1"/>
    </source>
</evidence>
<reference evidence="1 2" key="1">
    <citation type="submission" date="2019-03" db="EMBL/GenBank/DDBJ databases">
        <title>Draft genome sequences of novel Actinobacteria.</title>
        <authorList>
            <person name="Sahin N."/>
            <person name="Ay H."/>
            <person name="Saygin H."/>
        </authorList>
    </citation>
    <scope>NUCLEOTIDE SEQUENCE [LARGE SCALE GENOMIC DNA]</scope>
    <source>
        <strain evidence="1 2">H3C3</strain>
    </source>
</reference>
<dbReference type="NCBIfam" id="TIGR01549">
    <property type="entry name" value="HAD-SF-IA-v1"/>
    <property type="match status" value="1"/>
</dbReference>
<dbReference type="AlphaFoldDB" id="A0A4R5CHI0"/>
<gene>
    <name evidence="1" type="ORF">E1298_02035</name>
</gene>
<name>A0A4R5CHI0_9ACTN</name>
<dbReference type="PANTHER" id="PTHR46649">
    <property type="match status" value="1"/>
</dbReference>
<sequence length="245" mass="26626">MLIRIRTVALEGRTSKGAGVSRTPVGAVLFDFHQTLFQVEAGESWIGAACTGIGRDTALPEIETLLTQVNAAREFPDVVEGQKGRDRSPEAHRSATLFWLHAGGVDEQLADALYERLLDPSGWHPYRDTAATLAELSRIGVPVGVISNTGWDLRKTFEHYGLAGHVKSFTLSCEHGMEKPDPDFFRLACAELSSPPEETLMVGDNPLSDGGAVAAGMMCHLFPPAPPHASRGLWTILRLVDPWTE</sequence>
<organism evidence="1 2">
    <name type="scientific">Actinomadura rubrisoli</name>
    <dbReference type="NCBI Taxonomy" id="2530368"/>
    <lineage>
        <taxon>Bacteria</taxon>
        <taxon>Bacillati</taxon>
        <taxon>Actinomycetota</taxon>
        <taxon>Actinomycetes</taxon>
        <taxon>Streptosporangiales</taxon>
        <taxon>Thermomonosporaceae</taxon>
        <taxon>Actinomadura</taxon>
    </lineage>
</organism>
<dbReference type="Pfam" id="PF00702">
    <property type="entry name" value="Hydrolase"/>
    <property type="match status" value="1"/>
</dbReference>
<comment type="caution">
    <text evidence="1">The sequence shown here is derived from an EMBL/GenBank/DDBJ whole genome shotgun (WGS) entry which is preliminary data.</text>
</comment>
<dbReference type="InterPro" id="IPR006439">
    <property type="entry name" value="HAD-SF_hydro_IA"/>
</dbReference>
<dbReference type="PANTHER" id="PTHR46649:SF4">
    <property type="entry name" value="HALOACID DEHALOGENASE-LIKE HYDROLASE (HAD) SUPERFAMILY PROTEIN"/>
    <property type="match status" value="1"/>
</dbReference>
<dbReference type="SUPFAM" id="SSF56784">
    <property type="entry name" value="HAD-like"/>
    <property type="match status" value="1"/>
</dbReference>
<dbReference type="InterPro" id="IPR036412">
    <property type="entry name" value="HAD-like_sf"/>
</dbReference>
<keyword evidence="1" id="KW-0378">Hydrolase</keyword>
<dbReference type="PRINTS" id="PR00413">
    <property type="entry name" value="HADHALOGNASE"/>
</dbReference>
<keyword evidence="2" id="KW-1185">Reference proteome</keyword>
<dbReference type="EMBL" id="SMKU01000004">
    <property type="protein sequence ID" value="TDD96784.1"/>
    <property type="molecule type" value="Genomic_DNA"/>
</dbReference>
<dbReference type="InterPro" id="IPR023214">
    <property type="entry name" value="HAD_sf"/>
</dbReference>